<reference evidence="1" key="1">
    <citation type="submission" date="2015-06" db="UniProtKB">
        <authorList>
            <consortium name="EnsemblPlants"/>
        </authorList>
    </citation>
    <scope>IDENTIFICATION</scope>
</reference>
<sequence>MATTSDVPEYLRNQIMIPMLQEPSHFFLGLMGNINPTHCINTETNRIPFRQTKPNLAKWSTTFRA</sequence>
<dbReference type="Proteomes" id="UP000007306">
    <property type="component" value="Chromosome 11"/>
</dbReference>
<keyword evidence="2" id="KW-1185">Reference proteome</keyword>
<dbReference type="HOGENOM" id="CLU_2853419_0_0_1"/>
<organism evidence="1 2">
    <name type="scientific">Oryza glaberrima</name>
    <name type="common">African rice</name>
    <dbReference type="NCBI Taxonomy" id="4538"/>
    <lineage>
        <taxon>Eukaryota</taxon>
        <taxon>Viridiplantae</taxon>
        <taxon>Streptophyta</taxon>
        <taxon>Embryophyta</taxon>
        <taxon>Tracheophyta</taxon>
        <taxon>Spermatophyta</taxon>
        <taxon>Magnoliopsida</taxon>
        <taxon>Liliopsida</taxon>
        <taxon>Poales</taxon>
        <taxon>Poaceae</taxon>
        <taxon>BOP clade</taxon>
        <taxon>Oryzoideae</taxon>
        <taxon>Oryzeae</taxon>
        <taxon>Oryzinae</taxon>
        <taxon>Oryza</taxon>
    </lineage>
</organism>
<reference evidence="1 2" key="2">
    <citation type="submission" date="2018-04" db="EMBL/GenBank/DDBJ databases">
        <title>OglaRS2 (Oryza glaberrima Reference Sequence Version 2).</title>
        <authorList>
            <person name="Zhang J."/>
            <person name="Kudrna D."/>
            <person name="Lee S."/>
            <person name="Talag J."/>
            <person name="Rajasekar S."/>
            <person name="Wing R.A."/>
        </authorList>
    </citation>
    <scope>NUCLEOTIDE SEQUENCE [LARGE SCALE GENOMIC DNA]</scope>
    <source>
        <strain evidence="1 2">cv. IRGC 96717</strain>
    </source>
</reference>
<dbReference type="EnsemblPlants" id="ORGLA11G0094500.1">
    <property type="protein sequence ID" value="ORGLA11G0094500.1"/>
    <property type="gene ID" value="ORGLA11G0094500"/>
</dbReference>
<dbReference type="OMA" id="HCINTET"/>
<dbReference type="AlphaFoldDB" id="I1QZK3"/>
<evidence type="ECO:0000313" key="2">
    <source>
        <dbReference type="Proteomes" id="UP000007306"/>
    </source>
</evidence>
<dbReference type="Gramene" id="ORGLA11G0094500.1">
    <property type="protein sequence ID" value="ORGLA11G0094500.1"/>
    <property type="gene ID" value="ORGLA11G0094500"/>
</dbReference>
<name>I1QZK3_ORYGL</name>
<accession>I1QZK3</accession>
<protein>
    <submittedName>
        <fullName evidence="1">Uncharacterized protein</fullName>
    </submittedName>
</protein>
<evidence type="ECO:0000313" key="1">
    <source>
        <dbReference type="EnsemblPlants" id="ORGLA11G0094500.1"/>
    </source>
</evidence>
<proteinExistence type="predicted"/>